<evidence type="ECO:0000313" key="3">
    <source>
        <dbReference type="Proteomes" id="UP000184164"/>
    </source>
</evidence>
<protein>
    <submittedName>
        <fullName evidence="2">Uncharacterized protein</fullName>
    </submittedName>
</protein>
<dbReference type="InterPro" id="IPR011990">
    <property type="entry name" value="TPR-like_helical_dom_sf"/>
</dbReference>
<dbReference type="AlphaFoldDB" id="A0A1M5CCW8"/>
<dbReference type="InterPro" id="IPR019734">
    <property type="entry name" value="TPR_rpt"/>
</dbReference>
<dbReference type="PROSITE" id="PS50005">
    <property type="entry name" value="TPR"/>
    <property type="match status" value="1"/>
</dbReference>
<evidence type="ECO:0000256" key="1">
    <source>
        <dbReference type="PROSITE-ProRule" id="PRU00339"/>
    </source>
</evidence>
<organism evidence="2 3">
    <name type="scientific">Mariniphaga anaerophila</name>
    <dbReference type="NCBI Taxonomy" id="1484053"/>
    <lineage>
        <taxon>Bacteria</taxon>
        <taxon>Pseudomonadati</taxon>
        <taxon>Bacteroidota</taxon>
        <taxon>Bacteroidia</taxon>
        <taxon>Marinilabiliales</taxon>
        <taxon>Prolixibacteraceae</taxon>
        <taxon>Mariniphaga</taxon>
    </lineage>
</organism>
<dbReference type="STRING" id="1484053.SAMN05444274_10662"/>
<feature type="repeat" description="TPR" evidence="1">
    <location>
        <begin position="59"/>
        <end position="92"/>
    </location>
</feature>
<accession>A0A1M5CCW8</accession>
<dbReference type="RefSeq" id="WP_073002344.1">
    <property type="nucleotide sequence ID" value="NZ_FQUM01000006.1"/>
</dbReference>
<keyword evidence="3" id="KW-1185">Reference proteome</keyword>
<evidence type="ECO:0000313" key="2">
    <source>
        <dbReference type="EMBL" id="SHF52565.1"/>
    </source>
</evidence>
<proteinExistence type="predicted"/>
<reference evidence="2 3" key="1">
    <citation type="submission" date="2016-11" db="EMBL/GenBank/DDBJ databases">
        <authorList>
            <person name="Jaros S."/>
            <person name="Januszkiewicz K."/>
            <person name="Wedrychowicz H."/>
        </authorList>
    </citation>
    <scope>NUCLEOTIDE SEQUENCE [LARGE SCALE GENOMIC DNA]</scope>
    <source>
        <strain evidence="2 3">DSM 26910</strain>
    </source>
</reference>
<dbReference type="EMBL" id="FQUM01000006">
    <property type="protein sequence ID" value="SHF52565.1"/>
    <property type="molecule type" value="Genomic_DNA"/>
</dbReference>
<dbReference type="SUPFAM" id="SSF48452">
    <property type="entry name" value="TPR-like"/>
    <property type="match status" value="1"/>
</dbReference>
<dbReference type="OrthoDB" id="1114497at2"/>
<gene>
    <name evidence="2" type="ORF">SAMN05444274_10662</name>
</gene>
<sequence length="283" mass="32325">MKPKAIFTIIFSFFALLCTSQTIEETYRFAEEQFQKGNYQSALTEFQRVAFFDSEHQFGNIYRKIGDLFYASGDYNSAAKNFDIASRIETSDSIKTEILLKKVLCFFAQENYYFALSELLSITSFQNSRLANKTGLYTGIAFFGIEDYNQALASLSPIFPQEALPELEQIFSRFEKMRKRYRPGKIEMMSILLPGLGQIYCGNLASGINSMVLVGGIAVVAVWTWHTYGLLDALLSVSPWYYRYYTGGVQNARGAALERISHEREEAYQKIIELVETNLIQRP</sequence>
<dbReference type="Proteomes" id="UP000184164">
    <property type="component" value="Unassembled WGS sequence"/>
</dbReference>
<dbReference type="Gene3D" id="1.25.40.10">
    <property type="entry name" value="Tetratricopeptide repeat domain"/>
    <property type="match status" value="1"/>
</dbReference>
<name>A0A1M5CCW8_9BACT</name>
<keyword evidence="1" id="KW-0802">TPR repeat</keyword>